<evidence type="ECO:0000313" key="2">
    <source>
        <dbReference type="Proteomes" id="UP000054538"/>
    </source>
</evidence>
<reference evidence="2" key="2">
    <citation type="submission" date="2015-01" db="EMBL/GenBank/DDBJ databases">
        <title>Evolutionary Origins and Diversification of the Mycorrhizal Mutualists.</title>
        <authorList>
            <consortium name="DOE Joint Genome Institute"/>
            <consortium name="Mycorrhizal Genomics Consortium"/>
            <person name="Kohler A."/>
            <person name="Kuo A."/>
            <person name="Nagy L.G."/>
            <person name="Floudas D."/>
            <person name="Copeland A."/>
            <person name="Barry K.W."/>
            <person name="Cichocki N."/>
            <person name="Veneault-Fourrey C."/>
            <person name="LaButti K."/>
            <person name="Lindquist E.A."/>
            <person name="Lipzen A."/>
            <person name="Lundell T."/>
            <person name="Morin E."/>
            <person name="Murat C."/>
            <person name="Riley R."/>
            <person name="Ohm R."/>
            <person name="Sun H."/>
            <person name="Tunlid A."/>
            <person name="Henrissat B."/>
            <person name="Grigoriev I.V."/>
            <person name="Hibbett D.S."/>
            <person name="Martin F."/>
        </authorList>
    </citation>
    <scope>NUCLEOTIDE SEQUENCE [LARGE SCALE GENOMIC DNA]</scope>
    <source>
        <strain evidence="2">Ve08.2h10</strain>
    </source>
</reference>
<organism evidence="1 2">
    <name type="scientific">Paxillus rubicundulus Ve08.2h10</name>
    <dbReference type="NCBI Taxonomy" id="930991"/>
    <lineage>
        <taxon>Eukaryota</taxon>
        <taxon>Fungi</taxon>
        <taxon>Dikarya</taxon>
        <taxon>Basidiomycota</taxon>
        <taxon>Agaricomycotina</taxon>
        <taxon>Agaricomycetes</taxon>
        <taxon>Agaricomycetidae</taxon>
        <taxon>Boletales</taxon>
        <taxon>Paxilineae</taxon>
        <taxon>Paxillaceae</taxon>
        <taxon>Paxillus</taxon>
    </lineage>
</organism>
<keyword evidence="2" id="KW-1185">Reference proteome</keyword>
<protein>
    <submittedName>
        <fullName evidence="1">Uncharacterized protein</fullName>
    </submittedName>
</protein>
<gene>
    <name evidence="1" type="ORF">PAXRUDRAFT_828427</name>
</gene>
<dbReference type="InParanoid" id="A0A0D0DA83"/>
<reference evidence="1 2" key="1">
    <citation type="submission" date="2014-04" db="EMBL/GenBank/DDBJ databases">
        <authorList>
            <consortium name="DOE Joint Genome Institute"/>
            <person name="Kuo A."/>
            <person name="Kohler A."/>
            <person name="Jargeat P."/>
            <person name="Nagy L.G."/>
            <person name="Floudas D."/>
            <person name="Copeland A."/>
            <person name="Barry K.W."/>
            <person name="Cichocki N."/>
            <person name="Veneault-Fourrey C."/>
            <person name="LaButti K."/>
            <person name="Lindquist E.A."/>
            <person name="Lipzen A."/>
            <person name="Lundell T."/>
            <person name="Morin E."/>
            <person name="Murat C."/>
            <person name="Sun H."/>
            <person name="Tunlid A."/>
            <person name="Henrissat B."/>
            <person name="Grigoriev I.V."/>
            <person name="Hibbett D.S."/>
            <person name="Martin F."/>
            <person name="Nordberg H.P."/>
            <person name="Cantor M.N."/>
            <person name="Hua S.X."/>
        </authorList>
    </citation>
    <scope>NUCLEOTIDE SEQUENCE [LARGE SCALE GENOMIC DNA]</scope>
    <source>
        <strain evidence="1 2">Ve08.2h10</strain>
    </source>
</reference>
<dbReference type="EMBL" id="KN825136">
    <property type="protein sequence ID" value="KIK94012.1"/>
    <property type="molecule type" value="Genomic_DNA"/>
</dbReference>
<evidence type="ECO:0000313" key="1">
    <source>
        <dbReference type="EMBL" id="KIK94012.1"/>
    </source>
</evidence>
<dbReference type="Proteomes" id="UP000054538">
    <property type="component" value="Unassembled WGS sequence"/>
</dbReference>
<sequence>MISVSTFRLHGLGVPGAKSHDKEPGGFPARHIVNSEDQVPLQRWQEHTVAVTISEEILLTLQRGTKVLVPIRG</sequence>
<name>A0A0D0DA83_9AGAM</name>
<dbReference type="AlphaFoldDB" id="A0A0D0DA83"/>
<dbReference type="HOGENOM" id="CLU_2705568_0_0_1"/>
<accession>A0A0D0DA83</accession>
<proteinExistence type="predicted"/>